<gene>
    <name evidence="2" type="ORF">PPSIR1_24864</name>
</gene>
<accession>A6G9G7</accession>
<name>A6G9G7_9BACT</name>
<sequence>MKYLPLALILVACPADDGGDDEVGETAGDDTSESDSTTEDGTDTTTEDTTDAETTEDTTADAETETDTGAPMIDCDVDAWDIAMDTQWKSAWMAACMVPTIAPIMQGIDPVLYENFSCADCHGDDLGGGTFAMPATTPISFADAANWDPAYIDGMTFMGPMAEVADTAAATLGYEPFSMDNPDGFGCGGCHVIEG</sequence>
<comment type="caution">
    <text evidence="2">The sequence shown here is derived from an EMBL/GenBank/DDBJ whole genome shotgun (WGS) entry which is preliminary data.</text>
</comment>
<proteinExistence type="predicted"/>
<feature type="region of interest" description="Disordered" evidence="1">
    <location>
        <begin position="14"/>
        <end position="73"/>
    </location>
</feature>
<feature type="compositionally biased region" description="Acidic residues" evidence="1">
    <location>
        <begin position="17"/>
        <end position="66"/>
    </location>
</feature>
<evidence type="ECO:0000313" key="2">
    <source>
        <dbReference type="EMBL" id="EDM77475.1"/>
    </source>
</evidence>
<protein>
    <submittedName>
        <fullName evidence="2">Uncharacterized protein</fullName>
    </submittedName>
</protein>
<reference evidence="2 3" key="1">
    <citation type="submission" date="2007-06" db="EMBL/GenBank/DDBJ databases">
        <authorList>
            <person name="Shimkets L."/>
            <person name="Ferriera S."/>
            <person name="Johnson J."/>
            <person name="Kravitz S."/>
            <person name="Beeson K."/>
            <person name="Sutton G."/>
            <person name="Rogers Y.-H."/>
            <person name="Friedman R."/>
            <person name="Frazier M."/>
            <person name="Venter J.C."/>
        </authorList>
    </citation>
    <scope>NUCLEOTIDE SEQUENCE [LARGE SCALE GENOMIC DNA]</scope>
    <source>
        <strain evidence="2 3">SIR-1</strain>
    </source>
</reference>
<dbReference type="AlphaFoldDB" id="A6G9G7"/>
<keyword evidence="3" id="KW-1185">Reference proteome</keyword>
<organism evidence="2 3">
    <name type="scientific">Plesiocystis pacifica SIR-1</name>
    <dbReference type="NCBI Taxonomy" id="391625"/>
    <lineage>
        <taxon>Bacteria</taxon>
        <taxon>Pseudomonadati</taxon>
        <taxon>Myxococcota</taxon>
        <taxon>Polyangia</taxon>
        <taxon>Nannocystales</taxon>
        <taxon>Nannocystaceae</taxon>
        <taxon>Plesiocystis</taxon>
    </lineage>
</organism>
<evidence type="ECO:0000256" key="1">
    <source>
        <dbReference type="SAM" id="MobiDB-lite"/>
    </source>
</evidence>
<dbReference type="Proteomes" id="UP000005801">
    <property type="component" value="Unassembled WGS sequence"/>
</dbReference>
<dbReference type="EMBL" id="ABCS01000045">
    <property type="protein sequence ID" value="EDM77475.1"/>
    <property type="molecule type" value="Genomic_DNA"/>
</dbReference>
<evidence type="ECO:0000313" key="3">
    <source>
        <dbReference type="Proteomes" id="UP000005801"/>
    </source>
</evidence>